<evidence type="ECO:0000259" key="7">
    <source>
        <dbReference type="Pfam" id="PF01266"/>
    </source>
</evidence>
<dbReference type="PANTHER" id="PTHR10961">
    <property type="entry name" value="PEROXISOMAL SARCOSINE OXIDASE"/>
    <property type="match status" value="1"/>
</dbReference>
<dbReference type="RefSeq" id="XP_020122317.1">
    <property type="nucleotide sequence ID" value="XM_020264352.1"/>
</dbReference>
<evidence type="ECO:0000313" key="9">
    <source>
        <dbReference type="Proteomes" id="UP000214365"/>
    </source>
</evidence>
<evidence type="ECO:0000256" key="4">
    <source>
        <dbReference type="ARBA" id="ARBA00022827"/>
    </source>
</evidence>
<name>A0A225B4I9_TALAT</name>
<comment type="similarity">
    <text evidence="2">Belongs to the MSOX/MTOX family.</text>
</comment>
<dbReference type="InterPro" id="IPR045170">
    <property type="entry name" value="MTOX"/>
</dbReference>
<sequence length="450" mass="50541">MQPLAKNSFNPAAGLDSASADINKIMRLSYGTEIDYQRLAYEAGEIWKSWNKQIELGTNNLPAGLEKEDKLWYSTGMLRMSATEDYGEFELRTLENMQKEGLREMQYMCDNPEDILRARSRGWGQKLDPLDKKKRLGYNTAVLDSTAGFVAADKACHWVWHLCQRAGVHFVQDPTRGKVTQIVDDGDKVIGIKTADGLEHHSDMVIVACGGWTPTLIPEVRSLLETTAGSVATIHIDEVTMPHLWQKYAPENMPVLTWGMKEGKGVYMLPRTKEGVIKFGYRATKWTNYDTVGDGQRISVPKTAHVTDKKESNIPKKSLNSIKEFISINTPDLLPLEFSATKLCWYTDSIDNSFVIDHVPNKPGMFVCSGGSGHGFKFLPILGREIVPILEGRGQDTVYGKMWRWREDKALTLGNKRNGLQEGEGGPRVLAKQDMASPRDWRVNSEASRL</sequence>
<organism evidence="8 9">
    <name type="scientific">Talaromyces atroroseus</name>
    <dbReference type="NCBI Taxonomy" id="1441469"/>
    <lineage>
        <taxon>Eukaryota</taxon>
        <taxon>Fungi</taxon>
        <taxon>Dikarya</taxon>
        <taxon>Ascomycota</taxon>
        <taxon>Pezizomycotina</taxon>
        <taxon>Eurotiomycetes</taxon>
        <taxon>Eurotiomycetidae</taxon>
        <taxon>Eurotiales</taxon>
        <taxon>Trichocomaceae</taxon>
        <taxon>Talaromyces</taxon>
        <taxon>Talaromyces sect. Trachyspermi</taxon>
    </lineage>
</organism>
<evidence type="ECO:0000256" key="6">
    <source>
        <dbReference type="SAM" id="MobiDB-lite"/>
    </source>
</evidence>
<dbReference type="STRING" id="1441469.A0A225B4I9"/>
<evidence type="ECO:0000256" key="5">
    <source>
        <dbReference type="ARBA" id="ARBA00023002"/>
    </source>
</evidence>
<evidence type="ECO:0000313" key="8">
    <source>
        <dbReference type="EMBL" id="OKL62196.1"/>
    </source>
</evidence>
<dbReference type="EMBL" id="LFMY01000003">
    <property type="protein sequence ID" value="OKL62196.1"/>
    <property type="molecule type" value="Genomic_DNA"/>
</dbReference>
<feature type="domain" description="FAD dependent oxidoreductase" evidence="7">
    <location>
        <begin position="34"/>
        <end position="386"/>
    </location>
</feature>
<gene>
    <name evidence="8" type="ORF">UA08_02323</name>
</gene>
<dbReference type="OrthoDB" id="2219495at2759"/>
<reference evidence="8 9" key="1">
    <citation type="submission" date="2015-06" db="EMBL/GenBank/DDBJ databases">
        <title>Talaromyces atroroseus IBT 11181 draft genome.</title>
        <authorList>
            <person name="Rasmussen K.B."/>
            <person name="Rasmussen S."/>
            <person name="Petersen B."/>
            <person name="Sicheritz-Ponten T."/>
            <person name="Mortensen U.H."/>
            <person name="Thrane U."/>
        </authorList>
    </citation>
    <scope>NUCLEOTIDE SEQUENCE [LARGE SCALE GENOMIC DNA]</scope>
    <source>
        <strain evidence="8 9">IBT 11181</strain>
    </source>
</reference>
<dbReference type="GO" id="GO:0050660">
    <property type="term" value="F:flavin adenine dinucleotide binding"/>
    <property type="evidence" value="ECO:0007669"/>
    <property type="project" value="InterPro"/>
</dbReference>
<dbReference type="GeneID" id="31002078"/>
<comment type="cofactor">
    <cofactor evidence="1">
        <name>FAD</name>
        <dbReference type="ChEBI" id="CHEBI:57692"/>
    </cofactor>
</comment>
<dbReference type="SUPFAM" id="SSF51905">
    <property type="entry name" value="FAD/NAD(P)-binding domain"/>
    <property type="match status" value="1"/>
</dbReference>
<dbReference type="Gene3D" id="3.50.50.60">
    <property type="entry name" value="FAD/NAD(P)-binding domain"/>
    <property type="match status" value="1"/>
</dbReference>
<dbReference type="Gene3D" id="3.30.9.10">
    <property type="entry name" value="D-Amino Acid Oxidase, subunit A, domain 2"/>
    <property type="match status" value="1"/>
</dbReference>
<dbReference type="InterPro" id="IPR006076">
    <property type="entry name" value="FAD-dep_OxRdtase"/>
</dbReference>
<dbReference type="Proteomes" id="UP000214365">
    <property type="component" value="Unassembled WGS sequence"/>
</dbReference>
<dbReference type="GO" id="GO:0008115">
    <property type="term" value="F:sarcosine oxidase activity"/>
    <property type="evidence" value="ECO:0007669"/>
    <property type="project" value="TreeGrafter"/>
</dbReference>
<keyword evidence="9" id="KW-1185">Reference proteome</keyword>
<keyword evidence="3" id="KW-0285">Flavoprotein</keyword>
<feature type="region of interest" description="Disordered" evidence="6">
    <location>
        <begin position="416"/>
        <end position="450"/>
    </location>
</feature>
<evidence type="ECO:0000256" key="3">
    <source>
        <dbReference type="ARBA" id="ARBA00022630"/>
    </source>
</evidence>
<dbReference type="InterPro" id="IPR036188">
    <property type="entry name" value="FAD/NAD-bd_sf"/>
</dbReference>
<protein>
    <recommendedName>
        <fullName evidence="7">FAD dependent oxidoreductase domain-containing protein</fullName>
    </recommendedName>
</protein>
<keyword evidence="5" id="KW-0560">Oxidoreductase</keyword>
<feature type="compositionally biased region" description="Basic and acidic residues" evidence="6">
    <location>
        <begin position="437"/>
        <end position="450"/>
    </location>
</feature>
<dbReference type="AlphaFoldDB" id="A0A225B4I9"/>
<evidence type="ECO:0000256" key="1">
    <source>
        <dbReference type="ARBA" id="ARBA00001974"/>
    </source>
</evidence>
<proteinExistence type="inferred from homology"/>
<dbReference type="Pfam" id="PF01266">
    <property type="entry name" value="DAO"/>
    <property type="match status" value="1"/>
</dbReference>
<evidence type="ECO:0000256" key="2">
    <source>
        <dbReference type="ARBA" id="ARBA00010989"/>
    </source>
</evidence>
<keyword evidence="4" id="KW-0274">FAD</keyword>
<dbReference type="PANTHER" id="PTHR10961:SF15">
    <property type="entry name" value="FAD DEPENDENT OXIDOREDUCTASE DOMAIN-CONTAINING PROTEIN"/>
    <property type="match status" value="1"/>
</dbReference>
<comment type="caution">
    <text evidence="8">The sequence shown here is derived from an EMBL/GenBank/DDBJ whole genome shotgun (WGS) entry which is preliminary data.</text>
</comment>
<accession>A0A225B4I9</accession>